<sequence>MSAPPPFLATPGEPPIPWKQWKKTFNTSMLAIGGDRYSPLRRQAILLHHLGVEGRRICEDLPEVSLGMRDGQPINVVDMSMQMLDIQFTPKTNLVLEIFSRVQRADEDIASYIVSLGGLALSCRFEQISDSLIRDQIVRCTYDKRIREKMLMKDPNLEEAIQIAKWMEHTAIWLQEMDGFSKEAKQGIFAEIRRKDEPQTSVEWNKVTKNTEGMKVNSREKQKKYGWREIKCYRSNAPGRIASSKTRAARNAIRRNCGKRGHFAKVCKFKSNVDGKTIQEIQDVCESVEDIILTVNEGLGHRSNGNENSYGELLIQQAKMESADVL</sequence>
<gene>
    <name evidence="1" type="ORF">NDU88_003368</name>
</gene>
<accession>A0AAV7LGR7</accession>
<comment type="caution">
    <text evidence="1">The sequence shown here is derived from an EMBL/GenBank/DDBJ whole genome shotgun (WGS) entry which is preliminary data.</text>
</comment>
<reference evidence="1" key="1">
    <citation type="journal article" date="2022" name="bioRxiv">
        <title>Sequencing and chromosome-scale assembly of the giantPleurodeles waltlgenome.</title>
        <authorList>
            <person name="Brown T."/>
            <person name="Elewa A."/>
            <person name="Iarovenko S."/>
            <person name="Subramanian E."/>
            <person name="Araus A.J."/>
            <person name="Petzold A."/>
            <person name="Susuki M."/>
            <person name="Suzuki K.-i.T."/>
            <person name="Hayashi T."/>
            <person name="Toyoda A."/>
            <person name="Oliveira C."/>
            <person name="Osipova E."/>
            <person name="Leigh N.D."/>
            <person name="Simon A."/>
            <person name="Yun M.H."/>
        </authorList>
    </citation>
    <scope>NUCLEOTIDE SEQUENCE</scope>
    <source>
        <strain evidence="1">20211129_DDA</strain>
        <tissue evidence="1">Liver</tissue>
    </source>
</reference>
<keyword evidence="2" id="KW-1185">Reference proteome</keyword>
<name>A0AAV7LGR7_PLEWA</name>
<organism evidence="1 2">
    <name type="scientific">Pleurodeles waltl</name>
    <name type="common">Iberian ribbed newt</name>
    <dbReference type="NCBI Taxonomy" id="8319"/>
    <lineage>
        <taxon>Eukaryota</taxon>
        <taxon>Metazoa</taxon>
        <taxon>Chordata</taxon>
        <taxon>Craniata</taxon>
        <taxon>Vertebrata</taxon>
        <taxon>Euteleostomi</taxon>
        <taxon>Amphibia</taxon>
        <taxon>Batrachia</taxon>
        <taxon>Caudata</taxon>
        <taxon>Salamandroidea</taxon>
        <taxon>Salamandridae</taxon>
        <taxon>Pleurodelinae</taxon>
        <taxon>Pleurodeles</taxon>
    </lineage>
</organism>
<evidence type="ECO:0000313" key="1">
    <source>
        <dbReference type="EMBL" id="KAJ1090233.1"/>
    </source>
</evidence>
<evidence type="ECO:0000313" key="2">
    <source>
        <dbReference type="Proteomes" id="UP001066276"/>
    </source>
</evidence>
<dbReference type="Gene3D" id="4.10.60.10">
    <property type="entry name" value="Zinc finger, CCHC-type"/>
    <property type="match status" value="1"/>
</dbReference>
<dbReference type="EMBL" id="JANPWB010000015">
    <property type="protein sequence ID" value="KAJ1090233.1"/>
    <property type="molecule type" value="Genomic_DNA"/>
</dbReference>
<dbReference type="AlphaFoldDB" id="A0AAV7LGR7"/>
<dbReference type="PANTHER" id="PTHR33198">
    <property type="entry name" value="ANK_REP_REGION DOMAIN-CONTAINING PROTEIN-RELATED"/>
    <property type="match status" value="1"/>
</dbReference>
<protein>
    <submittedName>
        <fullName evidence="1">Uncharacterized protein</fullName>
    </submittedName>
</protein>
<dbReference type="Proteomes" id="UP001066276">
    <property type="component" value="Chromosome 11"/>
</dbReference>
<proteinExistence type="predicted"/>